<dbReference type="RefSeq" id="WP_207290048.1">
    <property type="nucleotide sequence ID" value="NZ_CP071462.1"/>
</dbReference>
<organism evidence="2 3">
    <name type="scientific">Haloterrigena alkaliphila</name>
    <dbReference type="NCBI Taxonomy" id="2816475"/>
    <lineage>
        <taxon>Archaea</taxon>
        <taxon>Methanobacteriati</taxon>
        <taxon>Methanobacteriota</taxon>
        <taxon>Stenosarchaea group</taxon>
        <taxon>Halobacteria</taxon>
        <taxon>Halobacteriales</taxon>
        <taxon>Natrialbaceae</taxon>
        <taxon>Haloterrigena</taxon>
    </lineage>
</organism>
<keyword evidence="1" id="KW-1133">Transmembrane helix</keyword>
<dbReference type="GeneID" id="63186641"/>
<keyword evidence="3" id="KW-1185">Reference proteome</keyword>
<dbReference type="KEGG" id="hakz:J0X25_05010"/>
<proteinExistence type="predicted"/>
<feature type="transmembrane region" description="Helical" evidence="1">
    <location>
        <begin position="94"/>
        <end position="113"/>
    </location>
</feature>
<protein>
    <submittedName>
        <fullName evidence="2">Uncharacterized protein</fullName>
    </submittedName>
</protein>
<accession>A0A8A2VI47</accession>
<feature type="transmembrane region" description="Helical" evidence="1">
    <location>
        <begin position="27"/>
        <end position="45"/>
    </location>
</feature>
<reference evidence="2 3" key="1">
    <citation type="submission" date="2021-03" db="EMBL/GenBank/DDBJ databases">
        <title>Haloterrigena longa sp. nov. and Haloterrigena limicola sp. nov., extremely halophilic archaea isolated from a salt lake.</title>
        <authorList>
            <person name="Henglin C."/>
        </authorList>
    </citation>
    <scope>NUCLEOTIDE SEQUENCE [LARGE SCALE GENOMIC DNA]</scope>
    <source>
        <strain evidence="2 3">KZCA68</strain>
    </source>
</reference>
<dbReference type="AlphaFoldDB" id="A0A8A2VI47"/>
<evidence type="ECO:0000313" key="2">
    <source>
        <dbReference type="EMBL" id="QSX00328.1"/>
    </source>
</evidence>
<name>A0A8A2VI47_9EURY</name>
<evidence type="ECO:0000313" key="3">
    <source>
        <dbReference type="Proteomes" id="UP000663203"/>
    </source>
</evidence>
<dbReference type="EMBL" id="CP071462">
    <property type="protein sequence ID" value="QSX00328.1"/>
    <property type="molecule type" value="Genomic_DNA"/>
</dbReference>
<gene>
    <name evidence="2" type="ORF">J0X25_05010</name>
</gene>
<dbReference type="Proteomes" id="UP000663203">
    <property type="component" value="Chromosome"/>
</dbReference>
<keyword evidence="1" id="KW-0472">Membrane</keyword>
<evidence type="ECO:0000256" key="1">
    <source>
        <dbReference type="SAM" id="Phobius"/>
    </source>
</evidence>
<sequence>MNWPIVAGGGAGLIAGGALRVAFGSNWFLVVAVIAVYAGWGYFAARYHRLLLREFPAFDRSTDRLGYAIGLFGVSIGPVAFGRQYTAADVSLEFLVAYLGVIGFLLASSAASADADRD</sequence>
<feature type="transmembrane region" description="Helical" evidence="1">
    <location>
        <begin position="65"/>
        <end position="82"/>
    </location>
</feature>
<keyword evidence="1" id="KW-0812">Transmembrane</keyword>